<dbReference type="EC" id="6.2.1.3" evidence="4"/>
<dbReference type="Pfam" id="PF13193">
    <property type="entry name" value="AMP-binding_C"/>
    <property type="match status" value="1"/>
</dbReference>
<accession>A0A5C6CL86</accession>
<dbReference type="Gene3D" id="3.40.50.12780">
    <property type="entry name" value="N-terminal domain of ligase-like"/>
    <property type="match status" value="1"/>
</dbReference>
<organism evidence="4 5">
    <name type="scientific">Novipirellula galeiformis</name>
    <dbReference type="NCBI Taxonomy" id="2528004"/>
    <lineage>
        <taxon>Bacteria</taxon>
        <taxon>Pseudomonadati</taxon>
        <taxon>Planctomycetota</taxon>
        <taxon>Planctomycetia</taxon>
        <taxon>Pirellulales</taxon>
        <taxon>Pirellulaceae</taxon>
        <taxon>Novipirellula</taxon>
    </lineage>
</organism>
<dbReference type="EMBL" id="SJPT01000002">
    <property type="protein sequence ID" value="TWU24835.1"/>
    <property type="molecule type" value="Genomic_DNA"/>
</dbReference>
<sequence>MKQLPIIERAMAHGERIAVCSATGTTTYGDLVAASESAAATLLAGADDLNEARIAYLVPAGEGYIQTQWGIWRAGGIAVPLSTSATEKELEYTLTDSQTSTVIATSELIPRLTSLCKQLDIRLLSVDDVPSTPTARLPEISTERRAMILYTSGTTSKPKGVVTTHACIQAQIESLVDAWRWQQDDRIPLFLPLHHIHGIINIMSCALWSGAQLETFPRFDLDTVLGRVADHAYTVFMAVPTIYVKVIEALEAMPSSECDPIVQGFADMRLMISGSAALPASVHEKWSELTGQKLLERYGMTEIGMALSNPYDGERRPGAVGQPLPGVEIRLQDECGESITNEGVSGEIQVRGPNVFQQYWNRPDATSESFVDGWFRTGDMAVIENDYFRIMGRSSVDIIKSGGYKLSALEIEASLLDHPAITQCAIVGLPDDTWGEAVAAAVVLKHSQALELESLRGWCKDRISPYKIPRKLLVVEELPRNAMGKVTKPAVSQLFNQID</sequence>
<dbReference type="RefSeq" id="WP_146593588.1">
    <property type="nucleotide sequence ID" value="NZ_SJPT01000002.1"/>
</dbReference>
<dbReference type="CDD" id="cd05941">
    <property type="entry name" value="MCS"/>
    <property type="match status" value="1"/>
</dbReference>
<protein>
    <submittedName>
        <fullName evidence="4">Long-chain-fatty-acid--CoA ligase</fullName>
        <ecNumber evidence="4">6.2.1.3</ecNumber>
    </submittedName>
</protein>
<dbReference type="GO" id="GO:0004467">
    <property type="term" value="F:long-chain fatty acid-CoA ligase activity"/>
    <property type="evidence" value="ECO:0007669"/>
    <property type="project" value="UniProtKB-EC"/>
</dbReference>
<dbReference type="InterPro" id="IPR020845">
    <property type="entry name" value="AMP-binding_CS"/>
</dbReference>
<feature type="domain" description="AMP-dependent synthetase/ligase" evidence="2">
    <location>
        <begin position="8"/>
        <end position="360"/>
    </location>
</feature>
<keyword evidence="5" id="KW-1185">Reference proteome</keyword>
<dbReference type="OrthoDB" id="9778383at2"/>
<dbReference type="InterPro" id="IPR000873">
    <property type="entry name" value="AMP-dep_synth/lig_dom"/>
</dbReference>
<dbReference type="GO" id="GO:0031956">
    <property type="term" value="F:medium-chain fatty acid-CoA ligase activity"/>
    <property type="evidence" value="ECO:0007669"/>
    <property type="project" value="TreeGrafter"/>
</dbReference>
<keyword evidence="4" id="KW-0436">Ligase</keyword>
<dbReference type="Gene3D" id="3.30.300.30">
    <property type="match status" value="1"/>
</dbReference>
<dbReference type="PANTHER" id="PTHR43201">
    <property type="entry name" value="ACYL-COA SYNTHETASE"/>
    <property type="match status" value="1"/>
</dbReference>
<dbReference type="InterPro" id="IPR045851">
    <property type="entry name" value="AMP-bd_C_sf"/>
</dbReference>
<feature type="domain" description="AMP-binding enzyme C-terminal" evidence="3">
    <location>
        <begin position="410"/>
        <end position="485"/>
    </location>
</feature>
<comment type="similarity">
    <text evidence="1">Belongs to the ATP-dependent AMP-binding enzyme family.</text>
</comment>
<dbReference type="AlphaFoldDB" id="A0A5C6CL86"/>
<evidence type="ECO:0000259" key="2">
    <source>
        <dbReference type="Pfam" id="PF00501"/>
    </source>
</evidence>
<evidence type="ECO:0000259" key="3">
    <source>
        <dbReference type="Pfam" id="PF13193"/>
    </source>
</evidence>
<name>A0A5C6CL86_9BACT</name>
<dbReference type="Proteomes" id="UP000316304">
    <property type="component" value="Unassembled WGS sequence"/>
</dbReference>
<dbReference type="InterPro" id="IPR025110">
    <property type="entry name" value="AMP-bd_C"/>
</dbReference>
<evidence type="ECO:0000313" key="5">
    <source>
        <dbReference type="Proteomes" id="UP000316304"/>
    </source>
</evidence>
<dbReference type="PANTHER" id="PTHR43201:SF8">
    <property type="entry name" value="ACYL-COA SYNTHETASE FAMILY MEMBER 3"/>
    <property type="match status" value="1"/>
</dbReference>
<evidence type="ECO:0000256" key="1">
    <source>
        <dbReference type="ARBA" id="ARBA00006432"/>
    </source>
</evidence>
<dbReference type="InterPro" id="IPR042099">
    <property type="entry name" value="ANL_N_sf"/>
</dbReference>
<proteinExistence type="inferred from homology"/>
<dbReference type="SUPFAM" id="SSF56801">
    <property type="entry name" value="Acetyl-CoA synthetase-like"/>
    <property type="match status" value="1"/>
</dbReference>
<evidence type="ECO:0000313" key="4">
    <source>
        <dbReference type="EMBL" id="TWU24835.1"/>
    </source>
</evidence>
<reference evidence="4 5" key="1">
    <citation type="submission" date="2019-02" db="EMBL/GenBank/DDBJ databases">
        <title>Deep-cultivation of Planctomycetes and their phenomic and genomic characterization uncovers novel biology.</title>
        <authorList>
            <person name="Wiegand S."/>
            <person name="Jogler M."/>
            <person name="Boedeker C."/>
            <person name="Pinto D."/>
            <person name="Vollmers J."/>
            <person name="Rivas-Marin E."/>
            <person name="Kohn T."/>
            <person name="Peeters S.H."/>
            <person name="Heuer A."/>
            <person name="Rast P."/>
            <person name="Oberbeckmann S."/>
            <person name="Bunk B."/>
            <person name="Jeske O."/>
            <person name="Meyerdierks A."/>
            <person name="Storesund J.E."/>
            <person name="Kallscheuer N."/>
            <person name="Luecker S."/>
            <person name="Lage O.M."/>
            <person name="Pohl T."/>
            <person name="Merkel B.J."/>
            <person name="Hornburger P."/>
            <person name="Mueller R.-W."/>
            <person name="Bruemmer F."/>
            <person name="Labrenz M."/>
            <person name="Spormann A.M."/>
            <person name="Op Den Camp H."/>
            <person name="Overmann J."/>
            <person name="Amann R."/>
            <person name="Jetten M.S.M."/>
            <person name="Mascher T."/>
            <person name="Medema M.H."/>
            <person name="Devos D.P."/>
            <person name="Kaster A.-K."/>
            <person name="Ovreas L."/>
            <person name="Rohde M."/>
            <person name="Galperin M.Y."/>
            <person name="Jogler C."/>
        </authorList>
    </citation>
    <scope>NUCLEOTIDE SEQUENCE [LARGE SCALE GENOMIC DNA]</scope>
    <source>
        <strain evidence="4 5">Pla52o</strain>
    </source>
</reference>
<dbReference type="Pfam" id="PF00501">
    <property type="entry name" value="AMP-binding"/>
    <property type="match status" value="1"/>
</dbReference>
<comment type="caution">
    <text evidence="4">The sequence shown here is derived from an EMBL/GenBank/DDBJ whole genome shotgun (WGS) entry which is preliminary data.</text>
</comment>
<dbReference type="PROSITE" id="PS00455">
    <property type="entry name" value="AMP_BINDING"/>
    <property type="match status" value="1"/>
</dbReference>
<gene>
    <name evidence="4" type="primary">lcfB_3</name>
    <name evidence="4" type="ORF">Pla52o_11250</name>
</gene>